<gene>
    <name evidence="2" type="ORF">DWW32_00195</name>
</gene>
<dbReference type="GO" id="GO:0008236">
    <property type="term" value="F:serine-type peptidase activity"/>
    <property type="evidence" value="ECO:0007669"/>
    <property type="project" value="InterPro"/>
</dbReference>
<keyword evidence="2" id="KW-0378">Hydrolase</keyword>
<name>A0A395WF08_9FIRM</name>
<comment type="caution">
    <text evidence="2">The sequence shown here is derived from an EMBL/GenBank/DDBJ whole genome shotgun (WGS) entry which is preliminary data.</text>
</comment>
<dbReference type="RefSeq" id="WP_118324138.1">
    <property type="nucleotide sequence ID" value="NZ_CAUEVG010000112.1"/>
</dbReference>
<dbReference type="ESTHER" id="9firm-a0a413uca3">
    <property type="family name" value="FAE-Bacterial-promiscuous"/>
</dbReference>
<dbReference type="Proteomes" id="UP000265489">
    <property type="component" value="Unassembled WGS sequence"/>
</dbReference>
<dbReference type="Pfam" id="PF00326">
    <property type="entry name" value="Peptidase_S9"/>
    <property type="match status" value="1"/>
</dbReference>
<dbReference type="SUPFAM" id="SSF53474">
    <property type="entry name" value="alpha/beta-Hydrolases"/>
    <property type="match status" value="1"/>
</dbReference>
<evidence type="ECO:0000313" key="3">
    <source>
        <dbReference type="Proteomes" id="UP000265489"/>
    </source>
</evidence>
<sequence length="259" mass="28967">MQKYVEIKRDGLTLRGMLHIPNDVVSQKVPMVILLHGFCDDRNEINFVHNELSLRLCDAGIASVRFDMNGSGESDGRFEDMTVSSEILDAQAMLRYVRSLDFVDTNKIALHGCSLGGCVASMVAGKCKDQIRALSLWCPAPDLVYNLKEHKTLCGQDVSNIEADGCADVEGLKLSLKFYQDACTLDPYSEASLFDKNVCTIHGDQDITASCECSYKYKEIFKERAKCIIVKGAEHRFKSFAFREARIQGALDFLKEELL</sequence>
<dbReference type="InterPro" id="IPR053145">
    <property type="entry name" value="AB_hydrolase_Est10"/>
</dbReference>
<proteinExistence type="predicted"/>
<dbReference type="PANTHER" id="PTHR43265:SF1">
    <property type="entry name" value="ESTERASE ESTD"/>
    <property type="match status" value="1"/>
</dbReference>
<dbReference type="GO" id="GO:0006508">
    <property type="term" value="P:proteolysis"/>
    <property type="evidence" value="ECO:0007669"/>
    <property type="project" value="InterPro"/>
</dbReference>
<evidence type="ECO:0000259" key="1">
    <source>
        <dbReference type="Pfam" id="PF00326"/>
    </source>
</evidence>
<reference evidence="2 3" key="1">
    <citation type="submission" date="2018-08" db="EMBL/GenBank/DDBJ databases">
        <title>A genome reference for cultivated species of the human gut microbiota.</title>
        <authorList>
            <person name="Zou Y."/>
            <person name="Xue W."/>
            <person name="Luo G."/>
        </authorList>
    </citation>
    <scope>NUCLEOTIDE SEQUENCE [LARGE SCALE GENOMIC DNA]</scope>
    <source>
        <strain evidence="2 3">AF15-20</strain>
    </source>
</reference>
<dbReference type="InterPro" id="IPR001375">
    <property type="entry name" value="Peptidase_S9_cat"/>
</dbReference>
<organism evidence="2 3">
    <name type="scientific">Holdemanella biformis</name>
    <dbReference type="NCBI Taxonomy" id="1735"/>
    <lineage>
        <taxon>Bacteria</taxon>
        <taxon>Bacillati</taxon>
        <taxon>Bacillota</taxon>
        <taxon>Erysipelotrichia</taxon>
        <taxon>Erysipelotrichales</taxon>
        <taxon>Erysipelotrichaceae</taxon>
        <taxon>Holdemanella</taxon>
    </lineage>
</organism>
<dbReference type="EMBL" id="QRYQ01000001">
    <property type="protein sequence ID" value="RGU93973.1"/>
    <property type="molecule type" value="Genomic_DNA"/>
</dbReference>
<dbReference type="PANTHER" id="PTHR43265">
    <property type="entry name" value="ESTERASE ESTD"/>
    <property type="match status" value="1"/>
</dbReference>
<feature type="domain" description="Peptidase S9 prolyl oligopeptidase catalytic" evidence="1">
    <location>
        <begin position="56"/>
        <end position="258"/>
    </location>
</feature>
<protein>
    <submittedName>
        <fullName evidence="2">Alpha/beta fold hydrolase</fullName>
    </submittedName>
</protein>
<dbReference type="InterPro" id="IPR029058">
    <property type="entry name" value="AB_hydrolase_fold"/>
</dbReference>
<dbReference type="Gene3D" id="3.40.50.1820">
    <property type="entry name" value="alpha/beta hydrolase"/>
    <property type="match status" value="1"/>
</dbReference>
<dbReference type="AlphaFoldDB" id="A0A395WF08"/>
<accession>A0A395WF08</accession>
<evidence type="ECO:0000313" key="2">
    <source>
        <dbReference type="EMBL" id="RGU93973.1"/>
    </source>
</evidence>
<dbReference type="GeneID" id="66579926"/>
<dbReference type="GO" id="GO:0052689">
    <property type="term" value="F:carboxylic ester hydrolase activity"/>
    <property type="evidence" value="ECO:0007669"/>
    <property type="project" value="TreeGrafter"/>
</dbReference>